<keyword evidence="4" id="KW-0547">Nucleotide-binding</keyword>
<dbReference type="PANTHER" id="PTHR13902">
    <property type="entry name" value="SERINE/THREONINE-PROTEIN KINASE WNK WITH NO LYSINE -RELATED"/>
    <property type="match status" value="1"/>
</dbReference>
<evidence type="ECO:0000313" key="11">
    <source>
        <dbReference type="EMBL" id="KAF6154888.1"/>
    </source>
</evidence>
<dbReference type="SUPFAM" id="SSF56112">
    <property type="entry name" value="Protein kinase-like (PK-like)"/>
    <property type="match status" value="1"/>
</dbReference>
<dbReference type="GO" id="GO:0005524">
    <property type="term" value="F:ATP binding"/>
    <property type="evidence" value="ECO:0007669"/>
    <property type="project" value="UniProtKB-KW"/>
</dbReference>
<dbReference type="CDD" id="cd13983">
    <property type="entry name" value="STKc_WNK"/>
    <property type="match status" value="1"/>
</dbReference>
<evidence type="ECO:0000256" key="9">
    <source>
        <dbReference type="SAM" id="MobiDB-lite"/>
    </source>
</evidence>
<protein>
    <recommendedName>
        <fullName evidence="1">non-specific serine/threonine protein kinase</fullName>
        <ecNumber evidence="1">2.7.11.1</ecNumber>
    </recommendedName>
</protein>
<name>A0A7J7MJJ0_9MAGN</name>
<dbReference type="FunFam" id="3.30.200.20:FF:000075">
    <property type="entry name" value="Probable serine/threonine-protein kinase WNK1"/>
    <property type="match status" value="1"/>
</dbReference>
<dbReference type="AlphaFoldDB" id="A0A7J7MJJ0"/>
<keyword evidence="12" id="KW-1185">Reference proteome</keyword>
<dbReference type="SMART" id="SM00220">
    <property type="entry name" value="S_TKc"/>
    <property type="match status" value="1"/>
</dbReference>
<dbReference type="InterPro" id="IPR008271">
    <property type="entry name" value="Ser/Thr_kinase_AS"/>
</dbReference>
<evidence type="ECO:0000256" key="8">
    <source>
        <dbReference type="ARBA" id="ARBA00048679"/>
    </source>
</evidence>
<dbReference type="OrthoDB" id="4062651at2759"/>
<dbReference type="PROSITE" id="PS50011">
    <property type="entry name" value="PROTEIN_KINASE_DOM"/>
    <property type="match status" value="1"/>
</dbReference>
<comment type="caution">
    <text evidence="11">The sequence shown here is derived from an EMBL/GenBank/DDBJ whole genome shotgun (WGS) entry which is preliminary data.</text>
</comment>
<keyword evidence="5" id="KW-0418">Kinase</keyword>
<evidence type="ECO:0000313" key="12">
    <source>
        <dbReference type="Proteomes" id="UP000541444"/>
    </source>
</evidence>
<dbReference type="GO" id="GO:0004674">
    <property type="term" value="F:protein serine/threonine kinase activity"/>
    <property type="evidence" value="ECO:0007669"/>
    <property type="project" value="UniProtKB-KW"/>
</dbReference>
<dbReference type="Proteomes" id="UP000541444">
    <property type="component" value="Unassembled WGS sequence"/>
</dbReference>
<evidence type="ECO:0000256" key="6">
    <source>
        <dbReference type="ARBA" id="ARBA00022840"/>
    </source>
</evidence>
<dbReference type="InterPro" id="IPR011009">
    <property type="entry name" value="Kinase-like_dom_sf"/>
</dbReference>
<evidence type="ECO:0000256" key="5">
    <source>
        <dbReference type="ARBA" id="ARBA00022777"/>
    </source>
</evidence>
<evidence type="ECO:0000256" key="2">
    <source>
        <dbReference type="ARBA" id="ARBA00022527"/>
    </source>
</evidence>
<dbReference type="Pfam" id="PF00069">
    <property type="entry name" value="Pkinase"/>
    <property type="match status" value="1"/>
</dbReference>
<evidence type="ECO:0000256" key="3">
    <source>
        <dbReference type="ARBA" id="ARBA00022679"/>
    </source>
</evidence>
<evidence type="ECO:0000259" key="10">
    <source>
        <dbReference type="PROSITE" id="PS50011"/>
    </source>
</evidence>
<evidence type="ECO:0000256" key="1">
    <source>
        <dbReference type="ARBA" id="ARBA00012513"/>
    </source>
</evidence>
<feature type="domain" description="Protein kinase" evidence="10">
    <location>
        <begin position="46"/>
        <end position="303"/>
    </location>
</feature>
<feature type="region of interest" description="Disordered" evidence="9">
    <location>
        <begin position="1"/>
        <end position="24"/>
    </location>
</feature>
<organism evidence="11 12">
    <name type="scientific">Kingdonia uniflora</name>
    <dbReference type="NCBI Taxonomy" id="39325"/>
    <lineage>
        <taxon>Eukaryota</taxon>
        <taxon>Viridiplantae</taxon>
        <taxon>Streptophyta</taxon>
        <taxon>Embryophyta</taxon>
        <taxon>Tracheophyta</taxon>
        <taxon>Spermatophyta</taxon>
        <taxon>Magnoliopsida</taxon>
        <taxon>Ranunculales</taxon>
        <taxon>Circaeasteraceae</taxon>
        <taxon>Kingdonia</taxon>
    </lineage>
</organism>
<dbReference type="FunFam" id="1.10.510.10:FF:000046">
    <property type="entry name" value="probable serine/threonine-protein kinase WNK9"/>
    <property type="match status" value="1"/>
</dbReference>
<dbReference type="InterPro" id="IPR050588">
    <property type="entry name" value="WNK_Ser-Thr_kinase"/>
</dbReference>
<dbReference type="InterPro" id="IPR000719">
    <property type="entry name" value="Prot_kinase_dom"/>
</dbReference>
<proteinExistence type="predicted"/>
<evidence type="ECO:0000256" key="7">
    <source>
        <dbReference type="ARBA" id="ARBA00047899"/>
    </source>
</evidence>
<dbReference type="PROSITE" id="PS00108">
    <property type="entry name" value="PROTEIN_KINASE_ST"/>
    <property type="match status" value="1"/>
</dbReference>
<dbReference type="Gene3D" id="1.10.510.10">
    <property type="entry name" value="Transferase(Phosphotransferase) domain 1"/>
    <property type="match status" value="1"/>
</dbReference>
<keyword evidence="3" id="KW-0808">Transferase</keyword>
<dbReference type="EC" id="2.7.11.1" evidence="1"/>
<reference evidence="11 12" key="1">
    <citation type="journal article" date="2020" name="IScience">
        <title>Genome Sequencing of the Endangered Kingdonia uniflora (Circaeasteraceae, Ranunculales) Reveals Potential Mechanisms of Evolutionary Specialization.</title>
        <authorList>
            <person name="Sun Y."/>
            <person name="Deng T."/>
            <person name="Zhang A."/>
            <person name="Moore M.J."/>
            <person name="Landis J.B."/>
            <person name="Lin N."/>
            <person name="Zhang H."/>
            <person name="Zhang X."/>
            <person name="Huang J."/>
            <person name="Zhang X."/>
            <person name="Sun H."/>
            <person name="Wang H."/>
        </authorList>
    </citation>
    <scope>NUCLEOTIDE SEQUENCE [LARGE SCALE GENOMIC DNA]</scope>
    <source>
        <strain evidence="11">TB1705</strain>
        <tissue evidence="11">Leaf</tissue>
    </source>
</reference>
<accession>A0A7J7MJJ0</accession>
<evidence type="ECO:0000256" key="4">
    <source>
        <dbReference type="ARBA" id="ARBA00022741"/>
    </source>
</evidence>
<comment type="catalytic activity">
    <reaction evidence="8">
        <text>L-seryl-[protein] + ATP = O-phospho-L-seryl-[protein] + ADP + H(+)</text>
        <dbReference type="Rhea" id="RHEA:17989"/>
        <dbReference type="Rhea" id="RHEA-COMP:9863"/>
        <dbReference type="Rhea" id="RHEA-COMP:11604"/>
        <dbReference type="ChEBI" id="CHEBI:15378"/>
        <dbReference type="ChEBI" id="CHEBI:29999"/>
        <dbReference type="ChEBI" id="CHEBI:30616"/>
        <dbReference type="ChEBI" id="CHEBI:83421"/>
        <dbReference type="ChEBI" id="CHEBI:456216"/>
        <dbReference type="EC" id="2.7.11.1"/>
    </reaction>
</comment>
<dbReference type="EMBL" id="JACGCM010001448">
    <property type="protein sequence ID" value="KAF6154888.1"/>
    <property type="molecule type" value="Genomic_DNA"/>
</dbReference>
<gene>
    <name evidence="11" type="ORF">GIB67_018325</name>
</gene>
<keyword evidence="6" id="KW-0067">ATP-binding</keyword>
<comment type="catalytic activity">
    <reaction evidence="7">
        <text>L-threonyl-[protein] + ATP = O-phospho-L-threonyl-[protein] + ADP + H(+)</text>
        <dbReference type="Rhea" id="RHEA:46608"/>
        <dbReference type="Rhea" id="RHEA-COMP:11060"/>
        <dbReference type="Rhea" id="RHEA-COMP:11605"/>
        <dbReference type="ChEBI" id="CHEBI:15378"/>
        <dbReference type="ChEBI" id="CHEBI:30013"/>
        <dbReference type="ChEBI" id="CHEBI:30616"/>
        <dbReference type="ChEBI" id="CHEBI:61977"/>
        <dbReference type="ChEBI" id="CHEBI:456216"/>
        <dbReference type="EC" id="2.7.11.1"/>
    </reaction>
</comment>
<keyword evidence="2" id="KW-0723">Serine/threonine-protein kinase</keyword>
<sequence length="616" mass="69745">MHVMAGTESADEISGHPEPPDPDIVEIDPSHRYLRFVCLCVYVMLEQYKDVLGKGAFKTVYKAFDEVKGIEVAWSQVRIDKVLRSKGDLGMLYSEVHLLKHLNHKNIIKYYNSWIDDQNKTVNIITELFTSGNLRQYREKHKKVDIKAVKGWARQILTGLHYLHTQNPPVIHRDLKCDNIFINGNQGEVKIGDLGLATMMQHANARSLTGTPHFMASELYDENYNELVDIYSFGLCILEMVTCEYPYSECANSAQIYKKVIEGVKPATLSKVKDTNVRSFIQKCLVPAAQRLSANELLQDPFLQVDEFSGNLQLVLYDTPRMGEAEDCYVLSEKQNTARPMPISLDIDSDGAPPIVTFFENSVDDGSNFPSMEVERIKGGNYFWLKVENGKEKNSLSFMLKIAHQNDGHAGKIDFDYFLNSDTAILVAQEMAEHIGDDTVILDNEDVMVIAELIDLSLVNLVPNWKHSLHGHQSIPLDGNQITTSHMDDSLFREHVENGSSIRSCNDTFEELNFSNSAHSHDLSSLEVCRTISHPNFDFQDATDGDTELSFSSSLSNLSSLVLADHKDDVDEEYRLELKLIELQFQQAFNDMSIKRHKAIMAAQKRLSQKKIALVR</sequence>
<dbReference type="Gene3D" id="3.30.200.20">
    <property type="entry name" value="Phosphorylase Kinase, domain 1"/>
    <property type="match status" value="1"/>
</dbReference>